<comment type="caution">
    <text evidence="10">The sequence shown here is derived from an EMBL/GenBank/DDBJ whole genome shotgun (WGS) entry which is preliminary data.</text>
</comment>
<dbReference type="FunFam" id="3.30.730.10:FF:000001">
    <property type="entry name" value="Ethylene-responsive transcription factor 2"/>
    <property type="match status" value="1"/>
</dbReference>
<dbReference type="AlphaFoldDB" id="A0A8T0H2R2"/>
<comment type="subcellular location">
    <subcellularLocation>
        <location evidence="1">Nucleus</location>
    </subcellularLocation>
</comment>
<dbReference type="InterPro" id="IPR036955">
    <property type="entry name" value="AP2/ERF_dom_sf"/>
</dbReference>
<proteinExistence type="inferred from homology"/>
<dbReference type="PANTHER" id="PTHR31985">
    <property type="entry name" value="ETHYLENE-RESPONSIVE TRANSCRIPTION FACTOR ERF042-RELATED"/>
    <property type="match status" value="1"/>
</dbReference>
<keyword evidence="11" id="KW-1185">Reference proteome</keyword>
<dbReference type="PROSITE" id="PS51032">
    <property type="entry name" value="AP2_ERF"/>
    <property type="match status" value="1"/>
</dbReference>
<evidence type="ECO:0000313" key="11">
    <source>
        <dbReference type="Proteomes" id="UP000822688"/>
    </source>
</evidence>
<evidence type="ECO:0000256" key="6">
    <source>
        <dbReference type="ARBA" id="ARBA00023242"/>
    </source>
</evidence>
<evidence type="ECO:0000313" key="10">
    <source>
        <dbReference type="EMBL" id="KAG0565473.1"/>
    </source>
</evidence>
<name>A0A8T0H2R2_CERPU</name>
<keyword evidence="4" id="KW-0010">Activator</keyword>
<keyword evidence="3" id="KW-0238">DNA-binding</keyword>
<gene>
    <name evidence="10" type="ORF">KC19_8G193200</name>
</gene>
<reference evidence="10" key="1">
    <citation type="submission" date="2020-06" db="EMBL/GenBank/DDBJ databases">
        <title>WGS assembly of Ceratodon purpureus strain R40.</title>
        <authorList>
            <person name="Carey S.B."/>
            <person name="Jenkins J."/>
            <person name="Shu S."/>
            <person name="Lovell J.T."/>
            <person name="Sreedasyam A."/>
            <person name="Maumus F."/>
            <person name="Tiley G.P."/>
            <person name="Fernandez-Pozo N."/>
            <person name="Barry K."/>
            <person name="Chen C."/>
            <person name="Wang M."/>
            <person name="Lipzen A."/>
            <person name="Daum C."/>
            <person name="Saski C.A."/>
            <person name="Payton A.C."/>
            <person name="Mcbreen J.C."/>
            <person name="Conrad R.E."/>
            <person name="Kollar L.M."/>
            <person name="Olsson S."/>
            <person name="Huttunen S."/>
            <person name="Landis J.B."/>
            <person name="Wickett N.J."/>
            <person name="Johnson M.G."/>
            <person name="Rensing S.A."/>
            <person name="Grimwood J."/>
            <person name="Schmutz J."/>
            <person name="Mcdaniel S.F."/>
        </authorList>
    </citation>
    <scope>NUCLEOTIDE SEQUENCE</scope>
    <source>
        <strain evidence="10">R40</strain>
    </source>
</reference>
<evidence type="ECO:0000259" key="9">
    <source>
        <dbReference type="PROSITE" id="PS51032"/>
    </source>
</evidence>
<dbReference type="GO" id="GO:0003677">
    <property type="term" value="F:DNA binding"/>
    <property type="evidence" value="ECO:0007669"/>
    <property type="project" value="UniProtKB-KW"/>
</dbReference>
<feature type="compositionally biased region" description="Low complexity" evidence="8">
    <location>
        <begin position="1"/>
        <end position="11"/>
    </location>
</feature>
<comment type="similarity">
    <text evidence="7">Belongs to the AP2/ERF transcription factor family. ERF subfamily.</text>
</comment>
<evidence type="ECO:0000256" key="7">
    <source>
        <dbReference type="ARBA" id="ARBA00024343"/>
    </source>
</evidence>
<dbReference type="InterPro" id="IPR051032">
    <property type="entry name" value="AP2/ERF_TF_ERF_subfamily"/>
</dbReference>
<evidence type="ECO:0000256" key="4">
    <source>
        <dbReference type="ARBA" id="ARBA00023159"/>
    </source>
</evidence>
<keyword evidence="5" id="KW-0804">Transcription</keyword>
<dbReference type="PANTHER" id="PTHR31985:SF312">
    <property type="entry name" value="AP2_ERF DOMAIN-CONTAINING PROTEIN"/>
    <property type="match status" value="1"/>
</dbReference>
<evidence type="ECO:0000256" key="8">
    <source>
        <dbReference type="SAM" id="MobiDB-lite"/>
    </source>
</evidence>
<dbReference type="Pfam" id="PF00847">
    <property type="entry name" value="AP2"/>
    <property type="match status" value="1"/>
</dbReference>
<dbReference type="GO" id="GO:0005634">
    <property type="term" value="C:nucleus"/>
    <property type="evidence" value="ECO:0007669"/>
    <property type="project" value="UniProtKB-SubCell"/>
</dbReference>
<dbReference type="SUPFAM" id="SSF54171">
    <property type="entry name" value="DNA-binding domain"/>
    <property type="match status" value="1"/>
</dbReference>
<accession>A0A8T0H2R2</accession>
<evidence type="ECO:0000256" key="2">
    <source>
        <dbReference type="ARBA" id="ARBA00023015"/>
    </source>
</evidence>
<dbReference type="InterPro" id="IPR016177">
    <property type="entry name" value="DNA-bd_dom_sf"/>
</dbReference>
<feature type="region of interest" description="Disordered" evidence="8">
    <location>
        <begin position="178"/>
        <end position="247"/>
    </location>
</feature>
<dbReference type="CDD" id="cd00018">
    <property type="entry name" value="AP2"/>
    <property type="match status" value="1"/>
</dbReference>
<keyword evidence="6" id="KW-0539">Nucleus</keyword>
<feature type="region of interest" description="Disordered" evidence="8">
    <location>
        <begin position="1"/>
        <end position="28"/>
    </location>
</feature>
<evidence type="ECO:0000256" key="1">
    <source>
        <dbReference type="ARBA" id="ARBA00004123"/>
    </source>
</evidence>
<dbReference type="InterPro" id="IPR001471">
    <property type="entry name" value="AP2/ERF_dom"/>
</dbReference>
<feature type="domain" description="AP2/ERF" evidence="9">
    <location>
        <begin position="27"/>
        <end position="84"/>
    </location>
</feature>
<dbReference type="EMBL" id="CM026429">
    <property type="protein sequence ID" value="KAG0565473.1"/>
    <property type="molecule type" value="Genomic_DNA"/>
</dbReference>
<sequence>MIGAGQAQQQQEAKLGSSESADAQHPIYKGVRRRPWGSWVSEIRKPKSKSRIWLGSFDTAEMAARAYDTAALVLRGADAQLNFPNQASSLPRPQDLTDKSIQAAAIEAAQSFSRQMRSHNRENSRCHSFPTVPTVSTNSQATAHGSLQLPSSNSNHNYASTTGSSRTHLGELRELQHNKARQPPEHTAPPLSSNCETEFQSTGLPRAFTRVSDSSASTPDFDITDDPVDMDSRPEVDSELGSPHHASTNFLSEVDMMYTMAETHHSTCIDSDDGTSYAWEPRLWSF</sequence>
<dbReference type="Proteomes" id="UP000822688">
    <property type="component" value="Chromosome 8"/>
</dbReference>
<keyword evidence="2" id="KW-0805">Transcription regulation</keyword>
<feature type="compositionally biased region" description="Polar residues" evidence="8">
    <location>
        <begin position="190"/>
        <end position="203"/>
    </location>
</feature>
<dbReference type="Gene3D" id="3.30.730.10">
    <property type="entry name" value="AP2/ERF domain"/>
    <property type="match status" value="1"/>
</dbReference>
<feature type="region of interest" description="Disordered" evidence="8">
    <location>
        <begin position="116"/>
        <end position="165"/>
    </location>
</feature>
<feature type="compositionally biased region" description="Polar residues" evidence="8">
    <location>
        <begin position="131"/>
        <end position="165"/>
    </location>
</feature>
<organism evidence="10 11">
    <name type="scientific">Ceratodon purpureus</name>
    <name type="common">Fire moss</name>
    <name type="synonym">Dicranum purpureum</name>
    <dbReference type="NCBI Taxonomy" id="3225"/>
    <lineage>
        <taxon>Eukaryota</taxon>
        <taxon>Viridiplantae</taxon>
        <taxon>Streptophyta</taxon>
        <taxon>Embryophyta</taxon>
        <taxon>Bryophyta</taxon>
        <taxon>Bryophytina</taxon>
        <taxon>Bryopsida</taxon>
        <taxon>Dicranidae</taxon>
        <taxon>Pseudoditrichales</taxon>
        <taxon>Ditrichaceae</taxon>
        <taxon>Ceratodon</taxon>
    </lineage>
</organism>
<dbReference type="PRINTS" id="PR00367">
    <property type="entry name" value="ETHRSPELEMNT"/>
</dbReference>
<dbReference type="SMART" id="SM00380">
    <property type="entry name" value="AP2"/>
    <property type="match status" value="1"/>
</dbReference>
<evidence type="ECO:0000256" key="5">
    <source>
        <dbReference type="ARBA" id="ARBA00023163"/>
    </source>
</evidence>
<evidence type="ECO:0000256" key="3">
    <source>
        <dbReference type="ARBA" id="ARBA00023125"/>
    </source>
</evidence>
<dbReference type="GO" id="GO:0003700">
    <property type="term" value="F:DNA-binding transcription factor activity"/>
    <property type="evidence" value="ECO:0007669"/>
    <property type="project" value="InterPro"/>
</dbReference>
<protein>
    <recommendedName>
        <fullName evidence="9">AP2/ERF domain-containing protein</fullName>
    </recommendedName>
</protein>